<evidence type="ECO:0000313" key="2">
    <source>
        <dbReference type="EMBL" id="OMJ80410.1"/>
    </source>
</evidence>
<dbReference type="AlphaFoldDB" id="A0A1R2BUH4"/>
<gene>
    <name evidence="2" type="ORF">SteCoe_19312</name>
</gene>
<dbReference type="InterPro" id="IPR036598">
    <property type="entry name" value="GOLD_dom_sf"/>
</dbReference>
<keyword evidence="3" id="KW-1185">Reference proteome</keyword>
<dbReference type="InterPro" id="IPR009038">
    <property type="entry name" value="GOLD_dom"/>
</dbReference>
<comment type="caution">
    <text evidence="2">The sequence shown here is derived from an EMBL/GenBank/DDBJ whole genome shotgun (WGS) entry which is preliminary data.</text>
</comment>
<reference evidence="2 3" key="1">
    <citation type="submission" date="2016-11" db="EMBL/GenBank/DDBJ databases">
        <title>The macronuclear genome of Stentor coeruleus: a giant cell with tiny introns.</title>
        <authorList>
            <person name="Slabodnick M."/>
            <person name="Ruby J.G."/>
            <person name="Reiff S.B."/>
            <person name="Swart E.C."/>
            <person name="Gosai S."/>
            <person name="Prabakaran S."/>
            <person name="Witkowska E."/>
            <person name="Larue G.E."/>
            <person name="Fisher S."/>
            <person name="Freeman R.M."/>
            <person name="Gunawardena J."/>
            <person name="Chu W."/>
            <person name="Stover N.A."/>
            <person name="Gregory B.D."/>
            <person name="Nowacki M."/>
            <person name="Derisi J."/>
            <person name="Roy S.W."/>
            <person name="Marshall W.F."/>
            <person name="Sood P."/>
        </authorList>
    </citation>
    <scope>NUCLEOTIDE SEQUENCE [LARGE SCALE GENOMIC DNA]</scope>
    <source>
        <strain evidence="2">WM001</strain>
    </source>
</reference>
<protein>
    <recommendedName>
        <fullName evidence="1">GOLD domain-containing protein</fullName>
    </recommendedName>
</protein>
<dbReference type="Gene3D" id="2.60.120.680">
    <property type="entry name" value="GOLD domain"/>
    <property type="match status" value="1"/>
</dbReference>
<sequence>MSENPLVSTLTLSIQASGFSEAIKHLWTCHNIINSTSDAHLLIDFKVATLLNRLFNKYSSQIYLPLSRFYLAISKFTGKSASAVVLKICNDILMLCEALKSADISQELELAVQDLLQILLTTELEEEQKSVVESLIVNKNYTDFDNKINEIIQLIQENNPTAMNDLFDIFSSFNNFTEQVHLFSTRLSKLISAIQDKDNIEFAKKLLLFLENFVFKFNYSIQIGEYTEIYSVCLINKLSSGILPTVISICNTVLAYDINITQSVLPILQRLWVLFPTETENFYDATRIVLSAIAAQGNSEFKVKASGFLYEILNTPGFSEKLKDSLENSDDLSSLINNDAFGPSSAVLESENICKLEELQPYAGLPLNANIEAGDEFYYCVEIVEANSILTWGFAMRYYDIDFELIRIDLPTPQIIIKQDHVECTQNAYANSKLINSPGLYKFVWSNKSSWFASKHLRFRVLVLTPYHKVNITEKDLHKVIEVLCDDGITYDSKNILEVGIYSKSKTVYMSALGIQEEIPDLDVNAILGFVKRVQGDKKYDSVKIGIVAKCPKKRNELKQLVSVAMCRDVDAVALLNESQMHCSTLICVMQDEGLRSCVVHRGHIMVDENGQPIADLARAGISDVYVGIATLLSLFGPATVVLSGNEIPSVQEVLEKSGNLVSESIMKQSLIRSTVYYPEATLTAASRLHFLNHKYKINS</sequence>
<evidence type="ECO:0000313" key="3">
    <source>
        <dbReference type="Proteomes" id="UP000187209"/>
    </source>
</evidence>
<organism evidence="2 3">
    <name type="scientific">Stentor coeruleus</name>
    <dbReference type="NCBI Taxonomy" id="5963"/>
    <lineage>
        <taxon>Eukaryota</taxon>
        <taxon>Sar</taxon>
        <taxon>Alveolata</taxon>
        <taxon>Ciliophora</taxon>
        <taxon>Postciliodesmatophora</taxon>
        <taxon>Heterotrichea</taxon>
        <taxon>Heterotrichida</taxon>
        <taxon>Stentoridae</taxon>
        <taxon>Stentor</taxon>
    </lineage>
</organism>
<dbReference type="Proteomes" id="UP000187209">
    <property type="component" value="Unassembled WGS sequence"/>
</dbReference>
<dbReference type="EMBL" id="MPUH01000424">
    <property type="protein sequence ID" value="OMJ80410.1"/>
    <property type="molecule type" value="Genomic_DNA"/>
</dbReference>
<dbReference type="PROSITE" id="PS50866">
    <property type="entry name" value="GOLD"/>
    <property type="match status" value="1"/>
</dbReference>
<proteinExistence type="predicted"/>
<evidence type="ECO:0000259" key="1">
    <source>
        <dbReference type="PROSITE" id="PS50866"/>
    </source>
</evidence>
<dbReference type="SUPFAM" id="SSF101576">
    <property type="entry name" value="Supernatant protein factor (SPF), C-terminal domain"/>
    <property type="match status" value="1"/>
</dbReference>
<name>A0A1R2BUH4_9CILI</name>
<accession>A0A1R2BUH4</accession>
<dbReference type="OrthoDB" id="294804at2759"/>
<feature type="domain" description="GOLD" evidence="1">
    <location>
        <begin position="352"/>
        <end position="463"/>
    </location>
</feature>